<name>A0AAJ2VQL2_9GAMM</name>
<dbReference type="Proteomes" id="UP000218675">
    <property type="component" value="Unassembled WGS sequence"/>
</dbReference>
<evidence type="ECO:0000313" key="6">
    <source>
        <dbReference type="EMBL" id="MDX5977265.1"/>
    </source>
</evidence>
<dbReference type="PANTHER" id="PTHR30367">
    <property type="entry name" value="P-HYDROXYBENZOIC ACID EFFLUX PUMP SUBUNIT AAEA-RELATED"/>
    <property type="match status" value="1"/>
</dbReference>
<dbReference type="SUPFAM" id="SSF111369">
    <property type="entry name" value="HlyD-like secretion proteins"/>
    <property type="match status" value="2"/>
</dbReference>
<dbReference type="RefSeq" id="WP_095604502.1">
    <property type="nucleotide sequence ID" value="NZ_CP024811.1"/>
</dbReference>
<keyword evidence="3" id="KW-0812">Transmembrane</keyword>
<dbReference type="EMBL" id="JAWXXT010000001">
    <property type="protein sequence ID" value="MDX5977265.1"/>
    <property type="molecule type" value="Genomic_DNA"/>
</dbReference>
<reference evidence="6" key="2">
    <citation type="submission" date="2023-11" db="EMBL/GenBank/DDBJ databases">
        <title>MicrobeMod: A computational toolkit for identifying prokaryotic methylation and restriction-modification with nanopore sequencing.</title>
        <authorList>
            <person name="Crits-Christoph A."/>
            <person name="Kang S.C."/>
            <person name="Lee H."/>
            <person name="Ostrov N."/>
        </authorList>
    </citation>
    <scope>NUCLEOTIDE SEQUENCE</scope>
    <source>
        <strain evidence="6">ATCC BAA-953</strain>
    </source>
</reference>
<dbReference type="EMBL" id="NSKA01000007">
    <property type="protein sequence ID" value="PAU70635.1"/>
    <property type="molecule type" value="Genomic_DNA"/>
</dbReference>
<evidence type="ECO:0000259" key="5">
    <source>
        <dbReference type="Pfam" id="PF25963"/>
    </source>
</evidence>
<evidence type="ECO:0000259" key="4">
    <source>
        <dbReference type="Pfam" id="PF25917"/>
    </source>
</evidence>
<feature type="compositionally biased region" description="Polar residues" evidence="2">
    <location>
        <begin position="1"/>
        <end position="14"/>
    </location>
</feature>
<evidence type="ECO:0000313" key="9">
    <source>
        <dbReference type="Proteomes" id="UP001276761"/>
    </source>
</evidence>
<dbReference type="KEGG" id="halk:CUU95_09475"/>
<keyword evidence="8" id="KW-1185">Reference proteome</keyword>
<accession>A0AAJ2VQL2</accession>
<dbReference type="Pfam" id="PF25963">
    <property type="entry name" value="Beta-barrel_AAEA"/>
    <property type="match status" value="1"/>
</dbReference>
<keyword evidence="3" id="KW-1133">Transmembrane helix</keyword>
<reference evidence="7 8" key="1">
    <citation type="submission" date="2017-08" db="EMBL/GenBank/DDBJ databases">
        <title>Halomonas binhaiensis sp. nov., isolated from saline alkaline soil.</title>
        <authorList>
            <person name="Wang D."/>
            <person name="Zhang G."/>
        </authorList>
    </citation>
    <scope>NUCLEOTIDE SEQUENCE [LARGE SCALE GENOMIC DNA]</scope>
    <source>
        <strain evidence="7 8">WN018</strain>
    </source>
</reference>
<dbReference type="InterPro" id="IPR058625">
    <property type="entry name" value="MdtA-like_BSH"/>
</dbReference>
<gene>
    <name evidence="7" type="ORF">CK497_16910</name>
    <name evidence="6" type="ORF">SIL78_06770</name>
</gene>
<keyword evidence="3" id="KW-0472">Membrane</keyword>
<evidence type="ECO:0000256" key="3">
    <source>
        <dbReference type="SAM" id="Phobius"/>
    </source>
</evidence>
<feature type="transmembrane region" description="Helical" evidence="3">
    <location>
        <begin position="30"/>
        <end position="52"/>
    </location>
</feature>
<organism evidence="6 9">
    <name type="scientific">Vreelandella alkaliphila</name>
    <dbReference type="NCBI Taxonomy" id="272774"/>
    <lineage>
        <taxon>Bacteria</taxon>
        <taxon>Pseudomonadati</taxon>
        <taxon>Pseudomonadota</taxon>
        <taxon>Gammaproteobacteria</taxon>
        <taxon>Oceanospirillales</taxon>
        <taxon>Halomonadaceae</taxon>
        <taxon>Vreelandella</taxon>
    </lineage>
</organism>
<evidence type="ECO:0000256" key="2">
    <source>
        <dbReference type="SAM" id="MobiDB-lite"/>
    </source>
</evidence>
<dbReference type="InterPro" id="IPR058634">
    <property type="entry name" value="AaeA-lik-b-barrel"/>
</dbReference>
<dbReference type="Proteomes" id="UP001276761">
    <property type="component" value="Unassembled WGS sequence"/>
</dbReference>
<evidence type="ECO:0000313" key="8">
    <source>
        <dbReference type="Proteomes" id="UP000218675"/>
    </source>
</evidence>
<feature type="region of interest" description="Disordered" evidence="2">
    <location>
        <begin position="1"/>
        <end position="21"/>
    </location>
</feature>
<dbReference type="PANTHER" id="PTHR30367:SF1">
    <property type="entry name" value="MULTIDRUG RESISTANCE PROTEIN MDTN"/>
    <property type="match status" value="1"/>
</dbReference>
<comment type="similarity">
    <text evidence="1">Belongs to the membrane fusion protein (MFP) (TC 8.A.1) family.</text>
</comment>
<dbReference type="AlphaFoldDB" id="A0AAJ2VQL2"/>
<dbReference type="InterPro" id="IPR050393">
    <property type="entry name" value="MFP_Efflux_Pump"/>
</dbReference>
<feature type="domain" description="p-hydroxybenzoic acid efflux pump subunit AaeA-like beta-barrel" evidence="5">
    <location>
        <begin position="267"/>
        <end position="361"/>
    </location>
</feature>
<proteinExistence type="inferred from homology"/>
<comment type="caution">
    <text evidence="6">The sequence shown here is derived from an EMBL/GenBank/DDBJ whole genome shotgun (WGS) entry which is preliminary data.</text>
</comment>
<dbReference type="Gene3D" id="2.40.50.100">
    <property type="match status" value="1"/>
</dbReference>
<sequence>MSNQNDKSNPSDMNNPKDIPVQREPGMRIFVARAIGFALIASAIVAIVFAAMQRGTNLRTDHAAVSATIVPISTNVPGPVVEVFVEDNVFVEAGDLLFRIDPEPYELRVEQARAMLRTAEAELETGGRLLSVQQTNAEIASRQIDRARNHVDLTRQSLQRLENLLPRGMVTAQQVDTARTVHGDALISLDESLSQQLAAQTMIGTLDAPESQVDLARTNLALAERELRRTEVRAPISGRITGLDLGVGTYVVTGVSLFSLIDTEDWVVTALFRETELPRIRVGAPVDVFVMSAPTQRLSGRIQSLGYGVRTTDTISVLGLPIIDSSVDWVRVAQRFPVTIRLEEPPEELMRVGASASVIIHSAEEHE</sequence>
<dbReference type="Pfam" id="PF25917">
    <property type="entry name" value="BSH_RND"/>
    <property type="match status" value="1"/>
</dbReference>
<feature type="domain" description="Multidrug resistance protein MdtA-like barrel-sandwich hybrid" evidence="4">
    <location>
        <begin position="70"/>
        <end position="260"/>
    </location>
</feature>
<protein>
    <submittedName>
        <fullName evidence="6">Biotin/lipoyl-binding protein</fullName>
    </submittedName>
    <submittedName>
        <fullName evidence="7">Multidrug transporter</fullName>
    </submittedName>
</protein>
<dbReference type="Gene3D" id="2.40.30.170">
    <property type="match status" value="1"/>
</dbReference>
<dbReference type="GeneID" id="303165188"/>
<evidence type="ECO:0000313" key="7">
    <source>
        <dbReference type="EMBL" id="PAU70635.1"/>
    </source>
</evidence>
<evidence type="ECO:0000256" key="1">
    <source>
        <dbReference type="ARBA" id="ARBA00009477"/>
    </source>
</evidence>
<dbReference type="GO" id="GO:0055085">
    <property type="term" value="P:transmembrane transport"/>
    <property type="evidence" value="ECO:0007669"/>
    <property type="project" value="InterPro"/>
</dbReference>